<dbReference type="Gene3D" id="2.20.70.10">
    <property type="match status" value="1"/>
</dbReference>
<evidence type="ECO:0000313" key="3">
    <source>
        <dbReference type="EMBL" id="KOO27155.1"/>
    </source>
</evidence>
<dbReference type="SUPFAM" id="SSF51045">
    <property type="entry name" value="WW domain"/>
    <property type="match status" value="1"/>
</dbReference>
<accession>A0A0M0JKZ5</accession>
<reference evidence="4" key="1">
    <citation type="journal article" date="2015" name="PLoS Genet.">
        <title>Genome Sequence and Transcriptome Analyses of Chrysochromulina tobin: Metabolic Tools for Enhanced Algal Fitness in the Prominent Order Prymnesiales (Haptophyceae).</title>
        <authorList>
            <person name="Hovde B.T."/>
            <person name="Deodato C.R."/>
            <person name="Hunsperger H.M."/>
            <person name="Ryken S.A."/>
            <person name="Yost W."/>
            <person name="Jha R.K."/>
            <person name="Patterson J."/>
            <person name="Monnat R.J. Jr."/>
            <person name="Barlow S.B."/>
            <person name="Starkenburg S.R."/>
            <person name="Cattolico R.A."/>
        </authorList>
    </citation>
    <scope>NUCLEOTIDE SEQUENCE</scope>
    <source>
        <strain evidence="4">CCMP291</strain>
    </source>
</reference>
<dbReference type="Proteomes" id="UP000037460">
    <property type="component" value="Unassembled WGS sequence"/>
</dbReference>
<organism evidence="3 4">
    <name type="scientific">Chrysochromulina tobinii</name>
    <dbReference type="NCBI Taxonomy" id="1460289"/>
    <lineage>
        <taxon>Eukaryota</taxon>
        <taxon>Haptista</taxon>
        <taxon>Haptophyta</taxon>
        <taxon>Prymnesiophyceae</taxon>
        <taxon>Prymnesiales</taxon>
        <taxon>Chrysochromulinaceae</taxon>
        <taxon>Chrysochromulina</taxon>
    </lineage>
</organism>
<evidence type="ECO:0000259" key="2">
    <source>
        <dbReference type="PROSITE" id="PS50020"/>
    </source>
</evidence>
<dbReference type="PROSITE" id="PS50020">
    <property type="entry name" value="WW_DOMAIN_2"/>
    <property type="match status" value="1"/>
</dbReference>
<dbReference type="OrthoDB" id="6344460at2759"/>
<dbReference type="PROSITE" id="PS01159">
    <property type="entry name" value="WW_DOMAIN_1"/>
    <property type="match status" value="1"/>
</dbReference>
<dbReference type="Pfam" id="PF00397">
    <property type="entry name" value="WW"/>
    <property type="match status" value="1"/>
</dbReference>
<dbReference type="InterPro" id="IPR036020">
    <property type="entry name" value="WW_dom_sf"/>
</dbReference>
<dbReference type="AlphaFoldDB" id="A0A0M0JKZ5"/>
<dbReference type="SMART" id="SM00456">
    <property type="entry name" value="WW"/>
    <property type="match status" value="1"/>
</dbReference>
<feature type="domain" description="WW" evidence="2">
    <location>
        <begin position="49"/>
        <end position="82"/>
    </location>
</feature>
<keyword evidence="1" id="KW-0472">Membrane</keyword>
<sequence>MIPALHTTTYGRLRLASVVSPPALALAHRCYRCSAARLSAENKKAPSQSALPPGWFEYFAENGEPYYYNAANGVTTWEMPQPENDEGFDDGYSSEGELLGGLISKDDNPYVTSSAERLRKRYGEYRVTADSRPRDLVEDGLAADIARFKADRGISRSIRDSPEIGEIGMLERVINTLGTVLTYNFFIIIGFFLWFLAGAALQFGADSTWLIVAFQSKWDVLILPLLSTHMALTFLSAGLERLAKKEA</sequence>
<feature type="transmembrane region" description="Helical" evidence="1">
    <location>
        <begin position="180"/>
        <end position="201"/>
    </location>
</feature>
<keyword evidence="1" id="KW-0812">Transmembrane</keyword>
<gene>
    <name evidence="3" type="ORF">Ctob_012412</name>
</gene>
<proteinExistence type="predicted"/>
<protein>
    <recommendedName>
        <fullName evidence="2">WW domain-containing protein</fullName>
    </recommendedName>
</protein>
<dbReference type="EMBL" id="JWZX01002753">
    <property type="protein sequence ID" value="KOO27155.1"/>
    <property type="molecule type" value="Genomic_DNA"/>
</dbReference>
<comment type="caution">
    <text evidence="3">The sequence shown here is derived from an EMBL/GenBank/DDBJ whole genome shotgun (WGS) entry which is preliminary data.</text>
</comment>
<name>A0A0M0JKZ5_9EUKA</name>
<dbReference type="InterPro" id="IPR001202">
    <property type="entry name" value="WW_dom"/>
</dbReference>
<keyword evidence="1" id="KW-1133">Transmembrane helix</keyword>
<evidence type="ECO:0000313" key="4">
    <source>
        <dbReference type="Proteomes" id="UP000037460"/>
    </source>
</evidence>
<evidence type="ECO:0000256" key="1">
    <source>
        <dbReference type="SAM" id="Phobius"/>
    </source>
</evidence>
<keyword evidence="4" id="KW-1185">Reference proteome</keyword>
<feature type="transmembrane region" description="Helical" evidence="1">
    <location>
        <begin position="221"/>
        <end position="239"/>
    </location>
</feature>
<dbReference type="CDD" id="cd00201">
    <property type="entry name" value="WW"/>
    <property type="match status" value="1"/>
</dbReference>